<gene>
    <name evidence="11" type="ORF">Agub_g1526</name>
</gene>
<accession>A0AAD3DFJ4</accession>
<evidence type="ECO:0000256" key="1">
    <source>
        <dbReference type="ARBA" id="ARBA00004141"/>
    </source>
</evidence>
<comment type="similarity">
    <text evidence="2">Belongs to the peptidase S54 family.</text>
</comment>
<feature type="compositionally biased region" description="Low complexity" evidence="8">
    <location>
        <begin position="397"/>
        <end position="415"/>
    </location>
</feature>
<feature type="non-terminal residue" evidence="11">
    <location>
        <position position="1"/>
    </location>
</feature>
<keyword evidence="4 9" id="KW-0812">Transmembrane</keyword>
<feature type="transmembrane region" description="Helical" evidence="9">
    <location>
        <begin position="135"/>
        <end position="157"/>
    </location>
</feature>
<organism evidence="11 12">
    <name type="scientific">Astrephomene gubernaculifera</name>
    <dbReference type="NCBI Taxonomy" id="47775"/>
    <lineage>
        <taxon>Eukaryota</taxon>
        <taxon>Viridiplantae</taxon>
        <taxon>Chlorophyta</taxon>
        <taxon>core chlorophytes</taxon>
        <taxon>Chlorophyceae</taxon>
        <taxon>CS clade</taxon>
        <taxon>Chlamydomonadales</taxon>
        <taxon>Astrephomenaceae</taxon>
        <taxon>Astrephomene</taxon>
    </lineage>
</organism>
<reference evidence="11 12" key="1">
    <citation type="journal article" date="2021" name="Sci. Rep.">
        <title>Genome sequencing of the multicellular alga Astrephomene provides insights into convergent evolution of germ-soma differentiation.</title>
        <authorList>
            <person name="Yamashita S."/>
            <person name="Yamamoto K."/>
            <person name="Matsuzaki R."/>
            <person name="Suzuki S."/>
            <person name="Yamaguchi H."/>
            <person name="Hirooka S."/>
            <person name="Minakuchi Y."/>
            <person name="Miyagishima S."/>
            <person name="Kawachi M."/>
            <person name="Toyoda A."/>
            <person name="Nozaki H."/>
        </authorList>
    </citation>
    <scope>NUCLEOTIDE SEQUENCE [LARGE SCALE GENOMIC DNA]</scope>
    <source>
        <strain evidence="11 12">NIES-4017</strain>
    </source>
</reference>
<feature type="transmembrane region" description="Helical" evidence="9">
    <location>
        <begin position="194"/>
        <end position="212"/>
    </location>
</feature>
<name>A0AAD3DFJ4_9CHLO</name>
<feature type="compositionally biased region" description="Low complexity" evidence="8">
    <location>
        <begin position="299"/>
        <end position="325"/>
    </location>
</feature>
<keyword evidence="12" id="KW-1185">Reference proteome</keyword>
<evidence type="ECO:0000259" key="10">
    <source>
        <dbReference type="Pfam" id="PF01694"/>
    </source>
</evidence>
<dbReference type="Gene3D" id="1.20.1540.10">
    <property type="entry name" value="Rhomboid-like"/>
    <property type="match status" value="1"/>
</dbReference>
<keyword evidence="7 9" id="KW-0472">Membrane</keyword>
<keyword evidence="6 9" id="KW-1133">Transmembrane helix</keyword>
<feature type="domain" description="Peptidase S54 rhomboid" evidence="10">
    <location>
        <begin position="64"/>
        <end position="211"/>
    </location>
</feature>
<keyword evidence="5" id="KW-0378">Hydrolase</keyword>
<dbReference type="InterPro" id="IPR035952">
    <property type="entry name" value="Rhomboid-like_sf"/>
</dbReference>
<dbReference type="SUPFAM" id="SSF144091">
    <property type="entry name" value="Rhomboid-like"/>
    <property type="match status" value="1"/>
</dbReference>
<dbReference type="GO" id="GO:0004252">
    <property type="term" value="F:serine-type endopeptidase activity"/>
    <property type="evidence" value="ECO:0007669"/>
    <property type="project" value="InterPro"/>
</dbReference>
<evidence type="ECO:0000256" key="7">
    <source>
        <dbReference type="ARBA" id="ARBA00023136"/>
    </source>
</evidence>
<evidence type="ECO:0000256" key="5">
    <source>
        <dbReference type="ARBA" id="ARBA00022801"/>
    </source>
</evidence>
<evidence type="ECO:0000256" key="4">
    <source>
        <dbReference type="ARBA" id="ARBA00022692"/>
    </source>
</evidence>
<comment type="subcellular location">
    <subcellularLocation>
        <location evidence="1">Membrane</location>
        <topology evidence="1">Multi-pass membrane protein</topology>
    </subcellularLocation>
</comment>
<dbReference type="AlphaFoldDB" id="A0AAD3DFJ4"/>
<evidence type="ECO:0000256" key="8">
    <source>
        <dbReference type="SAM" id="MobiDB-lite"/>
    </source>
</evidence>
<dbReference type="Pfam" id="PF01694">
    <property type="entry name" value="Rhomboid"/>
    <property type="match status" value="1"/>
</dbReference>
<evidence type="ECO:0000256" key="9">
    <source>
        <dbReference type="SAM" id="Phobius"/>
    </source>
</evidence>
<dbReference type="FunFam" id="1.20.1540.10:FF:000008">
    <property type="entry name" value="RHOMBOID-like protein 13"/>
    <property type="match status" value="1"/>
</dbReference>
<evidence type="ECO:0000313" key="11">
    <source>
        <dbReference type="EMBL" id="GFR40875.1"/>
    </source>
</evidence>
<dbReference type="PANTHER" id="PTHR43066:SF1">
    <property type="entry name" value="RHOMBOID PROTEIN 2"/>
    <property type="match status" value="1"/>
</dbReference>
<feature type="region of interest" description="Disordered" evidence="8">
    <location>
        <begin position="252"/>
        <end position="416"/>
    </location>
</feature>
<comment type="caution">
    <text evidence="11">The sequence shown here is derived from an EMBL/GenBank/DDBJ whole genome shotgun (WGS) entry which is preliminary data.</text>
</comment>
<dbReference type="InterPro" id="IPR022764">
    <property type="entry name" value="Peptidase_S54_rhomboid_dom"/>
</dbReference>
<evidence type="ECO:0000256" key="3">
    <source>
        <dbReference type="ARBA" id="ARBA00022670"/>
    </source>
</evidence>
<dbReference type="GO" id="GO:0006508">
    <property type="term" value="P:proteolysis"/>
    <property type="evidence" value="ECO:0007669"/>
    <property type="project" value="UniProtKB-KW"/>
</dbReference>
<dbReference type="PANTHER" id="PTHR43066">
    <property type="entry name" value="RHOMBOID-RELATED PROTEIN"/>
    <property type="match status" value="1"/>
</dbReference>
<feature type="transmembrane region" description="Helical" evidence="9">
    <location>
        <begin position="106"/>
        <end position="129"/>
    </location>
</feature>
<dbReference type="GO" id="GO:0016020">
    <property type="term" value="C:membrane"/>
    <property type="evidence" value="ECO:0007669"/>
    <property type="project" value="UniProtKB-SubCell"/>
</dbReference>
<dbReference type="EMBL" id="BMAR01000001">
    <property type="protein sequence ID" value="GFR40875.1"/>
    <property type="molecule type" value="Genomic_DNA"/>
</dbReference>
<evidence type="ECO:0000256" key="2">
    <source>
        <dbReference type="ARBA" id="ARBA00009045"/>
    </source>
</evidence>
<dbReference type="Proteomes" id="UP001054857">
    <property type="component" value="Unassembled WGS sequence"/>
</dbReference>
<feature type="compositionally biased region" description="Gly residues" evidence="8">
    <location>
        <begin position="340"/>
        <end position="365"/>
    </location>
</feature>
<feature type="transmembrane region" description="Helical" evidence="9">
    <location>
        <begin position="169"/>
        <end position="188"/>
    </location>
</feature>
<evidence type="ECO:0000256" key="6">
    <source>
        <dbReference type="ARBA" id="ARBA00022989"/>
    </source>
</evidence>
<sequence length="432" mass="45026">RNHYNILLLAQLFQQVSQLNYKPPVTIALIAANLWIYFTGVDGGATYVGLSLWECCLQPRLVLKGQWRRLVLSAFLHVDETHVLYNMSSLLWKGVRLERRYGSLRFAALVGELLLAAHGMTVLLAAVLAAQVPGYWYLMESCAVGFSAVLFALKVVLSHDDPGYEQVMGFWLPTKYMCWAELLLISYLSPRVSFLGHLGGILAGLLHVRLLAPGARRAAQVLRRSLRYLGLHPSTDRQPFFRSRGRLGAAAATTTAPAAPAAPTARGSDSGGSTAAGRPIPVWGPERPPASRMGPQAGSRTAATALQQQQQRDAAGSRSAAMASGPAGGRGMSQEAVQAGAGGVAAAAGGGGAAGTAAAGGGVGGRRAPPQPAAAAHEESAGRGAGAGVAAPEPSHGGATVPGAGQQQQQQQPTVEELRRLRLARFDGGGGI</sequence>
<feature type="compositionally biased region" description="Low complexity" evidence="8">
    <location>
        <begin position="252"/>
        <end position="265"/>
    </location>
</feature>
<keyword evidence="3" id="KW-0645">Protease</keyword>
<evidence type="ECO:0000313" key="12">
    <source>
        <dbReference type="Proteomes" id="UP001054857"/>
    </source>
</evidence>
<proteinExistence type="inferred from homology"/>
<protein>
    <recommendedName>
        <fullName evidence="10">Peptidase S54 rhomboid domain-containing protein</fullName>
    </recommendedName>
</protein>